<keyword evidence="2 7" id="KW-0812">Transmembrane</keyword>
<feature type="compositionally biased region" description="Low complexity" evidence="6">
    <location>
        <begin position="339"/>
        <end position="351"/>
    </location>
</feature>
<dbReference type="Pfam" id="PF20684">
    <property type="entry name" value="Fung_rhodopsin"/>
    <property type="match status" value="1"/>
</dbReference>
<dbReference type="InterPro" id="IPR049326">
    <property type="entry name" value="Rhodopsin_dom_fungi"/>
</dbReference>
<dbReference type="PANTHER" id="PTHR33048:SF2">
    <property type="entry name" value="SRPK"/>
    <property type="match status" value="1"/>
</dbReference>
<feature type="transmembrane region" description="Helical" evidence="7">
    <location>
        <begin position="6"/>
        <end position="25"/>
    </location>
</feature>
<evidence type="ECO:0000256" key="3">
    <source>
        <dbReference type="ARBA" id="ARBA00022989"/>
    </source>
</evidence>
<dbReference type="EMBL" id="JAULSV010000005">
    <property type="protein sequence ID" value="KAK0643835.1"/>
    <property type="molecule type" value="Genomic_DNA"/>
</dbReference>
<feature type="transmembrane region" description="Helical" evidence="7">
    <location>
        <begin position="215"/>
        <end position="238"/>
    </location>
</feature>
<dbReference type="AlphaFoldDB" id="A0AA40CMC9"/>
<organism evidence="9 10">
    <name type="scientific">Cercophora newfieldiana</name>
    <dbReference type="NCBI Taxonomy" id="92897"/>
    <lineage>
        <taxon>Eukaryota</taxon>
        <taxon>Fungi</taxon>
        <taxon>Dikarya</taxon>
        <taxon>Ascomycota</taxon>
        <taxon>Pezizomycotina</taxon>
        <taxon>Sordariomycetes</taxon>
        <taxon>Sordariomycetidae</taxon>
        <taxon>Sordariales</taxon>
        <taxon>Lasiosphaeriaceae</taxon>
        <taxon>Cercophora</taxon>
    </lineage>
</organism>
<feature type="transmembrane region" description="Helical" evidence="7">
    <location>
        <begin position="40"/>
        <end position="63"/>
    </location>
</feature>
<evidence type="ECO:0000259" key="8">
    <source>
        <dbReference type="Pfam" id="PF20684"/>
    </source>
</evidence>
<sequence length="449" mass="49887">MEQFSTEAFTLLGVGLLFIGLRSYVRISTVGWKGLQADDYLMWVAAVAYSAETALAYSVGAYWRGFANNNMTAEYRAQLDPEGLEYYLRVNGSKTQVAGWSVYTFLLWVIKAAMCSFYLRLTEGLEFKMRIYVGFGLIVTTWLTVLFSILFGCGHNFEKNWQIHPEPHNFCQPAISKLDIFATLVLNVITDLYLLTIPIPMLWKASLRPAKKAGLMILFSGGIFVMVAGILRCILILADQTNGAQQAGSWAVRETFVAVVTSNLPMIFPLVNRWGKPLIGSIRTLGSTAGKVTGMSRSNDPKPGAFRLEDKNSRRGMGPRSVNPITEFTLSGSEEHIMTTQTTTQNRTGNRSPQPPHEGGDASRPGSDTDLEAGHSNGGILKETSLRVTEMRKSRSDLESGEDGNVGDYYLVEQARRSAEADPRDRRQHNARDKKGKRSSINFSRIRRG</sequence>
<feature type="compositionally biased region" description="Polar residues" evidence="6">
    <location>
        <begin position="323"/>
        <end position="332"/>
    </location>
</feature>
<evidence type="ECO:0000313" key="10">
    <source>
        <dbReference type="Proteomes" id="UP001174936"/>
    </source>
</evidence>
<dbReference type="Proteomes" id="UP001174936">
    <property type="component" value="Unassembled WGS sequence"/>
</dbReference>
<proteinExistence type="inferred from homology"/>
<feature type="transmembrane region" description="Helical" evidence="7">
    <location>
        <begin position="97"/>
        <end position="119"/>
    </location>
</feature>
<evidence type="ECO:0000256" key="5">
    <source>
        <dbReference type="ARBA" id="ARBA00038359"/>
    </source>
</evidence>
<dbReference type="PANTHER" id="PTHR33048">
    <property type="entry name" value="PTH11-LIKE INTEGRAL MEMBRANE PROTEIN (AFU_ORTHOLOGUE AFUA_5G11245)"/>
    <property type="match status" value="1"/>
</dbReference>
<keyword evidence="10" id="KW-1185">Reference proteome</keyword>
<evidence type="ECO:0000256" key="1">
    <source>
        <dbReference type="ARBA" id="ARBA00004141"/>
    </source>
</evidence>
<comment type="subcellular location">
    <subcellularLocation>
        <location evidence="1">Membrane</location>
        <topology evidence="1">Multi-pass membrane protein</topology>
    </subcellularLocation>
</comment>
<reference evidence="9" key="1">
    <citation type="submission" date="2023-06" db="EMBL/GenBank/DDBJ databases">
        <title>Genome-scale phylogeny and comparative genomics of the fungal order Sordariales.</title>
        <authorList>
            <consortium name="Lawrence Berkeley National Laboratory"/>
            <person name="Hensen N."/>
            <person name="Bonometti L."/>
            <person name="Westerberg I."/>
            <person name="Brannstrom I.O."/>
            <person name="Guillou S."/>
            <person name="Cros-Aarteil S."/>
            <person name="Calhoun S."/>
            <person name="Haridas S."/>
            <person name="Kuo A."/>
            <person name="Mondo S."/>
            <person name="Pangilinan J."/>
            <person name="Riley R."/>
            <person name="Labutti K."/>
            <person name="Andreopoulos B."/>
            <person name="Lipzen A."/>
            <person name="Chen C."/>
            <person name="Yanf M."/>
            <person name="Daum C."/>
            <person name="Ng V."/>
            <person name="Clum A."/>
            <person name="Steindorff A."/>
            <person name="Ohm R."/>
            <person name="Martin F."/>
            <person name="Silar P."/>
            <person name="Natvig D."/>
            <person name="Lalanne C."/>
            <person name="Gautier V."/>
            <person name="Ament-Velasquez S.L."/>
            <person name="Kruys A."/>
            <person name="Hutchinson M.I."/>
            <person name="Powell A.J."/>
            <person name="Barry K."/>
            <person name="Miller A.N."/>
            <person name="Grigoriev I.V."/>
            <person name="Debuchy R."/>
            <person name="Gladieux P."/>
            <person name="Thoren M.H."/>
            <person name="Johannesson H."/>
        </authorList>
    </citation>
    <scope>NUCLEOTIDE SEQUENCE</scope>
    <source>
        <strain evidence="9">SMH2532-1</strain>
    </source>
</reference>
<dbReference type="InterPro" id="IPR052337">
    <property type="entry name" value="SAT4-like"/>
</dbReference>
<evidence type="ECO:0000313" key="9">
    <source>
        <dbReference type="EMBL" id="KAK0643835.1"/>
    </source>
</evidence>
<feature type="region of interest" description="Disordered" evidence="6">
    <location>
        <begin position="290"/>
        <end position="449"/>
    </location>
</feature>
<keyword evidence="3 7" id="KW-1133">Transmembrane helix</keyword>
<dbReference type="GO" id="GO:0016020">
    <property type="term" value="C:membrane"/>
    <property type="evidence" value="ECO:0007669"/>
    <property type="project" value="UniProtKB-SubCell"/>
</dbReference>
<feature type="transmembrane region" description="Helical" evidence="7">
    <location>
        <begin position="131"/>
        <end position="151"/>
    </location>
</feature>
<feature type="compositionally biased region" description="Basic and acidic residues" evidence="6">
    <location>
        <begin position="414"/>
        <end position="433"/>
    </location>
</feature>
<feature type="transmembrane region" description="Helical" evidence="7">
    <location>
        <begin position="180"/>
        <end position="203"/>
    </location>
</feature>
<keyword evidence="4 7" id="KW-0472">Membrane</keyword>
<protein>
    <recommendedName>
        <fullName evidence="8">Rhodopsin domain-containing protein</fullName>
    </recommendedName>
</protein>
<feature type="domain" description="Rhodopsin" evidence="8">
    <location>
        <begin position="21"/>
        <end position="272"/>
    </location>
</feature>
<evidence type="ECO:0000256" key="2">
    <source>
        <dbReference type="ARBA" id="ARBA00022692"/>
    </source>
</evidence>
<comment type="caution">
    <text evidence="9">The sequence shown here is derived from an EMBL/GenBank/DDBJ whole genome shotgun (WGS) entry which is preliminary data.</text>
</comment>
<gene>
    <name evidence="9" type="ORF">B0T16DRAFT_392298</name>
</gene>
<feature type="compositionally biased region" description="Basic and acidic residues" evidence="6">
    <location>
        <begin position="389"/>
        <end position="398"/>
    </location>
</feature>
<evidence type="ECO:0000256" key="4">
    <source>
        <dbReference type="ARBA" id="ARBA00023136"/>
    </source>
</evidence>
<accession>A0AA40CMC9</accession>
<evidence type="ECO:0000256" key="6">
    <source>
        <dbReference type="SAM" id="MobiDB-lite"/>
    </source>
</evidence>
<comment type="similarity">
    <text evidence="5">Belongs to the SAT4 family.</text>
</comment>
<evidence type="ECO:0000256" key="7">
    <source>
        <dbReference type="SAM" id="Phobius"/>
    </source>
</evidence>
<name>A0AA40CMC9_9PEZI</name>